<accession>A0A6G7YJD3</accession>
<dbReference type="InterPro" id="IPR036188">
    <property type="entry name" value="FAD/NAD-bd_sf"/>
</dbReference>
<dbReference type="GO" id="GO:0016491">
    <property type="term" value="F:oxidoreductase activity"/>
    <property type="evidence" value="ECO:0007669"/>
    <property type="project" value="InterPro"/>
</dbReference>
<dbReference type="EMBL" id="CP049866">
    <property type="protein sequence ID" value="QIK76845.1"/>
    <property type="molecule type" value="Genomic_DNA"/>
</dbReference>
<dbReference type="Pfam" id="PF01593">
    <property type="entry name" value="Amino_oxidase"/>
    <property type="match status" value="1"/>
</dbReference>
<dbReference type="InterPro" id="IPR002937">
    <property type="entry name" value="Amino_oxidase"/>
</dbReference>
<evidence type="ECO:0000259" key="1">
    <source>
        <dbReference type="Pfam" id="PF01593"/>
    </source>
</evidence>
<dbReference type="KEGG" id="npi:G7071_16830"/>
<dbReference type="PANTHER" id="PTHR43734">
    <property type="entry name" value="PHYTOENE DESATURASE"/>
    <property type="match status" value="1"/>
</dbReference>
<evidence type="ECO:0000313" key="3">
    <source>
        <dbReference type="Proteomes" id="UP000502035"/>
    </source>
</evidence>
<proteinExistence type="predicted"/>
<dbReference type="Gene3D" id="3.30.9.10">
    <property type="entry name" value="D-Amino Acid Oxidase, subunit A, domain 2"/>
    <property type="match status" value="1"/>
</dbReference>
<feature type="domain" description="Amine oxidase" evidence="1">
    <location>
        <begin position="22"/>
        <end position="286"/>
    </location>
</feature>
<protein>
    <submittedName>
        <fullName evidence="2">FAD-dependent oxidoreductase</fullName>
    </submittedName>
</protein>
<dbReference type="PANTHER" id="PTHR43734:SF1">
    <property type="entry name" value="PHYTOENE DESATURASE"/>
    <property type="match status" value="1"/>
</dbReference>
<evidence type="ECO:0000313" key="2">
    <source>
        <dbReference type="EMBL" id="QIK76845.1"/>
    </source>
</evidence>
<keyword evidence="3" id="KW-1185">Reference proteome</keyword>
<dbReference type="RefSeq" id="WP_166320530.1">
    <property type="nucleotide sequence ID" value="NZ_CP049866.1"/>
</dbReference>
<organism evidence="2 3">
    <name type="scientific">Nocardioides piscis</name>
    <dbReference type="NCBI Taxonomy" id="2714938"/>
    <lineage>
        <taxon>Bacteria</taxon>
        <taxon>Bacillati</taxon>
        <taxon>Actinomycetota</taxon>
        <taxon>Actinomycetes</taxon>
        <taxon>Propionibacteriales</taxon>
        <taxon>Nocardioidaceae</taxon>
        <taxon>Nocardioides</taxon>
    </lineage>
</organism>
<sequence length="442" mass="47150">MTPEARPGAGSKRIVVVGGGFGGMASALRLAKLGHEVTLLEGSAALGGALAPISADGFTWDSGAATTLLPAVLRDLFRKTGRPLEREVDLIPLDVIREHRFEDRSVLRLPGGSRAAQLDAFDQLGGFGSSWSAYVDAHAETWEVLRRGYLEQAWDPALAPRGLTDLLTSREMLHKLLRGVFKDERLRLVASHPFVIDGHDLRNVPAWMGVTSYLEQTFGAWTIDGGLSALEAVLTERLTTRGVTVVRETTALDVVVREGRAAAVRTQLGEIDADAVVCAIDPRRLPVLASFVRRTMPAIPPVISHVGLEGDVPDLPHEVVLHGDPMLVIRRGGQAPPGCTAWTVVGRGKLAEDVLRALARHKIDVRSQVVSRIDRTPRDLVDAWGGSPLGVLWQGRQTVRDRLGPTTPVPGVYAAGAHATPGAGLPFVGLSAALVAAEIGAA</sequence>
<gene>
    <name evidence="2" type="ORF">G7071_16830</name>
</gene>
<dbReference type="AlphaFoldDB" id="A0A6G7YJD3"/>
<dbReference type="Proteomes" id="UP000502035">
    <property type="component" value="Chromosome"/>
</dbReference>
<dbReference type="Gene3D" id="3.50.50.60">
    <property type="entry name" value="FAD/NAD(P)-binding domain"/>
    <property type="match status" value="2"/>
</dbReference>
<dbReference type="SUPFAM" id="SSF51905">
    <property type="entry name" value="FAD/NAD(P)-binding domain"/>
    <property type="match status" value="1"/>
</dbReference>
<reference evidence="2 3" key="1">
    <citation type="submission" date="2020-03" db="EMBL/GenBank/DDBJ databases">
        <title>Nocardioides sp. nov., isolated from fish.</title>
        <authorList>
            <person name="Hyun D.-W."/>
            <person name="Bae J.-W."/>
        </authorList>
    </citation>
    <scope>NUCLEOTIDE SEQUENCE [LARGE SCALE GENOMIC DNA]</scope>
    <source>
        <strain evidence="2 3">HDW12A</strain>
    </source>
</reference>
<name>A0A6G7YJD3_9ACTN</name>